<keyword evidence="6" id="KW-0411">Iron-sulfur</keyword>
<dbReference type="Gene3D" id="3.20.20.70">
    <property type="entry name" value="Aldolase class I"/>
    <property type="match status" value="1"/>
</dbReference>
<evidence type="ECO:0000256" key="4">
    <source>
        <dbReference type="ARBA" id="ARBA00022723"/>
    </source>
</evidence>
<comment type="caution">
    <text evidence="9">The sequence shown here is derived from an EMBL/GenBank/DDBJ whole genome shotgun (WGS) entry which is preliminary data.</text>
</comment>
<protein>
    <submittedName>
        <fullName evidence="9">Anaerobic ribonucleoside-triphosphate reductase activating protein</fullName>
    </submittedName>
</protein>
<organism evidence="9 10">
    <name type="scientific">Candidatus Berkelbacteria bacterium CG10_big_fil_rev_8_21_14_0_10_43_13</name>
    <dbReference type="NCBI Taxonomy" id="1974514"/>
    <lineage>
        <taxon>Bacteria</taxon>
        <taxon>Candidatus Berkelbacteria</taxon>
    </lineage>
</organism>
<dbReference type="GO" id="GO:0046872">
    <property type="term" value="F:metal ion binding"/>
    <property type="evidence" value="ECO:0007669"/>
    <property type="project" value="UniProtKB-KW"/>
</dbReference>
<sequence>MNIAGIQKLTLVDFPGHVAATVFTRGCSFRCGFCHNPELVLPEKFNPLLSEAQIFEFLESRYGKLTGICFTGGEPLMNPDADKFISHLKALGFDVKLDTNGSFPDRLEKIIKDGDVDYIAMDIKNSLSKYAQTAIPNSKFSTDPLASLGMTEKLSISNQSSNQKPKFSNSETIEQSNNELTKKIQRSVKLIMDSGINYEFRTTACHPLHELADFEAMGKMIKGAKRYFLQNYKKSKRIDETIKYEPFADDELKKAKKIMGKYVKEVGIR</sequence>
<gene>
    <name evidence="9" type="ORF">COT78_03870</name>
</gene>
<feature type="region of interest" description="Disordered" evidence="7">
    <location>
        <begin position="157"/>
        <end position="178"/>
    </location>
</feature>
<evidence type="ECO:0000256" key="7">
    <source>
        <dbReference type="SAM" id="MobiDB-lite"/>
    </source>
</evidence>
<dbReference type="PROSITE" id="PS51918">
    <property type="entry name" value="RADICAL_SAM"/>
    <property type="match status" value="1"/>
</dbReference>
<dbReference type="Pfam" id="PF04055">
    <property type="entry name" value="Radical_SAM"/>
    <property type="match status" value="1"/>
</dbReference>
<feature type="domain" description="Radical SAM core" evidence="8">
    <location>
        <begin position="13"/>
        <end position="269"/>
    </location>
</feature>
<dbReference type="InterPro" id="IPR007197">
    <property type="entry name" value="rSAM"/>
</dbReference>
<keyword evidence="3" id="KW-0949">S-adenosyl-L-methionine</keyword>
<accession>A0A2H0W5I4</accession>
<evidence type="ECO:0000256" key="2">
    <source>
        <dbReference type="ARBA" id="ARBA00022485"/>
    </source>
</evidence>
<name>A0A2H0W5I4_9BACT</name>
<dbReference type="InterPro" id="IPR058240">
    <property type="entry name" value="rSAM_sf"/>
</dbReference>
<dbReference type="InterPro" id="IPR013785">
    <property type="entry name" value="Aldolase_TIM"/>
</dbReference>
<comment type="cofactor">
    <cofactor evidence="1">
        <name>[4Fe-4S] cluster</name>
        <dbReference type="ChEBI" id="CHEBI:49883"/>
    </cofactor>
</comment>
<reference evidence="10" key="1">
    <citation type="submission" date="2017-09" db="EMBL/GenBank/DDBJ databases">
        <title>Depth-based differentiation of microbial function through sediment-hosted aquifers and enrichment of novel symbionts in the deep terrestrial subsurface.</title>
        <authorList>
            <person name="Probst A.J."/>
            <person name="Ladd B."/>
            <person name="Jarett J.K."/>
            <person name="Geller-Mcgrath D.E."/>
            <person name="Sieber C.M.K."/>
            <person name="Emerson J.B."/>
            <person name="Anantharaman K."/>
            <person name="Thomas B.C."/>
            <person name="Malmstrom R."/>
            <person name="Stieglmeier M."/>
            <person name="Klingl A."/>
            <person name="Woyke T."/>
            <person name="Ryan C.M."/>
            <person name="Banfield J.F."/>
        </authorList>
    </citation>
    <scope>NUCLEOTIDE SEQUENCE [LARGE SCALE GENOMIC DNA]</scope>
</reference>
<keyword evidence="5" id="KW-0408">Iron</keyword>
<keyword evidence="2" id="KW-0004">4Fe-4S</keyword>
<dbReference type="Proteomes" id="UP000231382">
    <property type="component" value="Unassembled WGS sequence"/>
</dbReference>
<evidence type="ECO:0000256" key="1">
    <source>
        <dbReference type="ARBA" id="ARBA00001966"/>
    </source>
</evidence>
<evidence type="ECO:0000313" key="9">
    <source>
        <dbReference type="EMBL" id="PIS07346.1"/>
    </source>
</evidence>
<dbReference type="GO" id="GO:0003824">
    <property type="term" value="F:catalytic activity"/>
    <property type="evidence" value="ECO:0007669"/>
    <property type="project" value="InterPro"/>
</dbReference>
<dbReference type="CDD" id="cd01335">
    <property type="entry name" value="Radical_SAM"/>
    <property type="match status" value="1"/>
</dbReference>
<proteinExistence type="predicted"/>
<evidence type="ECO:0000256" key="6">
    <source>
        <dbReference type="ARBA" id="ARBA00023014"/>
    </source>
</evidence>
<evidence type="ECO:0000256" key="5">
    <source>
        <dbReference type="ARBA" id="ARBA00023004"/>
    </source>
</evidence>
<keyword evidence="4" id="KW-0479">Metal-binding</keyword>
<dbReference type="SFLD" id="SFLDG01094">
    <property type="entry name" value="Uncharacterised_Radical_SAM_Su"/>
    <property type="match status" value="1"/>
</dbReference>
<dbReference type="InterPro" id="IPR034457">
    <property type="entry name" value="Organic_radical-activating"/>
</dbReference>
<evidence type="ECO:0000256" key="3">
    <source>
        <dbReference type="ARBA" id="ARBA00022691"/>
    </source>
</evidence>
<dbReference type="InterPro" id="IPR012840">
    <property type="entry name" value="NrdG2"/>
</dbReference>
<evidence type="ECO:0000313" key="10">
    <source>
        <dbReference type="Proteomes" id="UP000231382"/>
    </source>
</evidence>
<dbReference type="PANTHER" id="PTHR30352">
    <property type="entry name" value="PYRUVATE FORMATE-LYASE-ACTIVATING ENZYME"/>
    <property type="match status" value="1"/>
</dbReference>
<dbReference type="SUPFAM" id="SSF102114">
    <property type="entry name" value="Radical SAM enzymes"/>
    <property type="match status" value="1"/>
</dbReference>
<dbReference type="EMBL" id="PEZW01000027">
    <property type="protein sequence ID" value="PIS07346.1"/>
    <property type="molecule type" value="Genomic_DNA"/>
</dbReference>
<dbReference type="GO" id="GO:0051539">
    <property type="term" value="F:4 iron, 4 sulfur cluster binding"/>
    <property type="evidence" value="ECO:0007669"/>
    <property type="project" value="UniProtKB-KW"/>
</dbReference>
<evidence type="ECO:0000259" key="8">
    <source>
        <dbReference type="PROSITE" id="PS51918"/>
    </source>
</evidence>
<dbReference type="AlphaFoldDB" id="A0A2H0W5I4"/>
<dbReference type="NCBIfam" id="TIGR02495">
    <property type="entry name" value="NrdG2"/>
    <property type="match status" value="1"/>
</dbReference>
<dbReference type="SFLD" id="SFLDS00029">
    <property type="entry name" value="Radical_SAM"/>
    <property type="match status" value="1"/>
</dbReference>